<evidence type="ECO:0000256" key="3">
    <source>
        <dbReference type="ARBA" id="ARBA00022964"/>
    </source>
</evidence>
<dbReference type="PANTHER" id="PTHR10869:SF246">
    <property type="entry name" value="TRANSMEMBRANE PROLYL 4-HYDROXYLASE"/>
    <property type="match status" value="1"/>
</dbReference>
<evidence type="ECO:0000256" key="2">
    <source>
        <dbReference type="ARBA" id="ARBA00022723"/>
    </source>
</evidence>
<feature type="chain" id="PRO_5041205585" description="Fe2OG dioxygenase domain-containing protein" evidence="6">
    <location>
        <begin position="20"/>
        <end position="270"/>
    </location>
</feature>
<dbReference type="GO" id="GO:0031418">
    <property type="term" value="F:L-ascorbic acid binding"/>
    <property type="evidence" value="ECO:0007669"/>
    <property type="project" value="InterPro"/>
</dbReference>
<dbReference type="GO" id="GO:0005506">
    <property type="term" value="F:iron ion binding"/>
    <property type="evidence" value="ECO:0007669"/>
    <property type="project" value="InterPro"/>
</dbReference>
<feature type="domain" description="Fe2OG dioxygenase" evidence="7">
    <location>
        <begin position="128"/>
        <end position="258"/>
    </location>
</feature>
<dbReference type="Gene3D" id="2.60.120.620">
    <property type="entry name" value="q2cbj1_9rhob like domain"/>
    <property type="match status" value="1"/>
</dbReference>
<evidence type="ECO:0000313" key="8">
    <source>
        <dbReference type="EMBL" id="KAK0672178.1"/>
    </source>
</evidence>
<dbReference type="PANTHER" id="PTHR10869">
    <property type="entry name" value="PROLYL 4-HYDROXYLASE ALPHA SUBUNIT"/>
    <property type="match status" value="1"/>
</dbReference>
<reference evidence="8" key="1">
    <citation type="submission" date="2023-06" db="EMBL/GenBank/DDBJ databases">
        <title>Genome-scale phylogeny and comparative genomics of the fungal order Sordariales.</title>
        <authorList>
            <consortium name="Lawrence Berkeley National Laboratory"/>
            <person name="Hensen N."/>
            <person name="Bonometti L."/>
            <person name="Westerberg I."/>
            <person name="Brannstrom I.O."/>
            <person name="Guillou S."/>
            <person name="Cros-Aarteil S."/>
            <person name="Calhoun S."/>
            <person name="Haridas S."/>
            <person name="Kuo A."/>
            <person name="Mondo S."/>
            <person name="Pangilinan J."/>
            <person name="Riley R."/>
            <person name="Labutti K."/>
            <person name="Andreopoulos B."/>
            <person name="Lipzen A."/>
            <person name="Chen C."/>
            <person name="Yanf M."/>
            <person name="Daum C."/>
            <person name="Ng V."/>
            <person name="Clum A."/>
            <person name="Steindorff A."/>
            <person name="Ohm R."/>
            <person name="Martin F."/>
            <person name="Silar P."/>
            <person name="Natvig D."/>
            <person name="Lalanne C."/>
            <person name="Gautier V."/>
            <person name="Ament-Velasquez S.L."/>
            <person name="Kruys A."/>
            <person name="Hutchinson M.I."/>
            <person name="Powell A.J."/>
            <person name="Barry K."/>
            <person name="Miller A.N."/>
            <person name="Grigoriev I.V."/>
            <person name="Debuchy R."/>
            <person name="Gladieux P."/>
            <person name="Thoren M.H."/>
            <person name="Johannesson H."/>
        </authorList>
    </citation>
    <scope>NUCLEOTIDE SEQUENCE</scope>
    <source>
        <strain evidence="8">CBS 307.81</strain>
    </source>
</reference>
<protein>
    <recommendedName>
        <fullName evidence="7">Fe2OG dioxygenase domain-containing protein</fullName>
    </recommendedName>
</protein>
<dbReference type="InterPro" id="IPR044862">
    <property type="entry name" value="Pro_4_hyd_alph_FE2OG_OXY"/>
</dbReference>
<dbReference type="GO" id="GO:0004656">
    <property type="term" value="F:procollagen-proline 4-dioxygenase activity"/>
    <property type="evidence" value="ECO:0007669"/>
    <property type="project" value="TreeGrafter"/>
</dbReference>
<keyword evidence="5" id="KW-0408">Iron</keyword>
<evidence type="ECO:0000256" key="5">
    <source>
        <dbReference type="ARBA" id="ARBA00023004"/>
    </source>
</evidence>
<comment type="caution">
    <text evidence="8">The sequence shown here is derived from an EMBL/GenBank/DDBJ whole genome shotgun (WGS) entry which is preliminary data.</text>
</comment>
<comment type="cofactor">
    <cofactor evidence="1">
        <name>L-ascorbate</name>
        <dbReference type="ChEBI" id="CHEBI:38290"/>
    </cofactor>
</comment>
<keyword evidence="4" id="KW-0560">Oxidoreductase</keyword>
<keyword evidence="3" id="KW-0223">Dioxygenase</keyword>
<accession>A0AA40DD61</accession>
<dbReference type="Proteomes" id="UP001174997">
    <property type="component" value="Unassembled WGS sequence"/>
</dbReference>
<evidence type="ECO:0000256" key="6">
    <source>
        <dbReference type="SAM" id="SignalP"/>
    </source>
</evidence>
<keyword evidence="9" id="KW-1185">Reference proteome</keyword>
<evidence type="ECO:0000313" key="9">
    <source>
        <dbReference type="Proteomes" id="UP001174997"/>
    </source>
</evidence>
<dbReference type="AlphaFoldDB" id="A0AA40DD61"/>
<organism evidence="8 9">
    <name type="scientific">Cercophora samala</name>
    <dbReference type="NCBI Taxonomy" id="330535"/>
    <lineage>
        <taxon>Eukaryota</taxon>
        <taxon>Fungi</taxon>
        <taxon>Dikarya</taxon>
        <taxon>Ascomycota</taxon>
        <taxon>Pezizomycotina</taxon>
        <taxon>Sordariomycetes</taxon>
        <taxon>Sordariomycetidae</taxon>
        <taxon>Sordariales</taxon>
        <taxon>Lasiosphaeriaceae</taxon>
        <taxon>Cercophora</taxon>
    </lineage>
</organism>
<dbReference type="SMART" id="SM00702">
    <property type="entry name" value="P4Hc"/>
    <property type="match status" value="1"/>
</dbReference>
<dbReference type="GO" id="GO:0005783">
    <property type="term" value="C:endoplasmic reticulum"/>
    <property type="evidence" value="ECO:0007669"/>
    <property type="project" value="TreeGrafter"/>
</dbReference>
<sequence length="270" mass="29665">MGLLKSLLAALSASTLISASTSRTGTGDDIQKPIELGNYACEHPPYKVLMVSKSPLVIYIKDFLTPPERAHLLNLTDKTFTRSGVTSGNSKSHLSVRTSQSTTAPRDAVVRCIESRALAFQGYDTPETHLEPLQLVKYGPSERYHFHTDWFTSSSHTQGLGGNRVSSFFAYVHVANDTMGGGTNFPRLDAPANDKWCQEGIVDCDEEWENGVTFRPVEGNAIYWENLLLDGRGDERTLHAGLPVLSGGKVGMNIWTRQEPLPEGIRGDDL</sequence>
<dbReference type="InterPro" id="IPR045054">
    <property type="entry name" value="P4HA-like"/>
</dbReference>
<gene>
    <name evidence="8" type="ORF">QBC41DRAFT_314362</name>
</gene>
<evidence type="ECO:0000259" key="7">
    <source>
        <dbReference type="PROSITE" id="PS51471"/>
    </source>
</evidence>
<dbReference type="InterPro" id="IPR006620">
    <property type="entry name" value="Pro_4_hyd_alph"/>
</dbReference>
<keyword evidence="2" id="KW-0479">Metal-binding</keyword>
<keyword evidence="6" id="KW-0732">Signal</keyword>
<feature type="signal peptide" evidence="6">
    <location>
        <begin position="1"/>
        <end position="19"/>
    </location>
</feature>
<evidence type="ECO:0000256" key="4">
    <source>
        <dbReference type="ARBA" id="ARBA00023002"/>
    </source>
</evidence>
<proteinExistence type="predicted"/>
<dbReference type="InterPro" id="IPR005123">
    <property type="entry name" value="Oxoglu/Fe-dep_dioxygenase_dom"/>
</dbReference>
<evidence type="ECO:0000256" key="1">
    <source>
        <dbReference type="ARBA" id="ARBA00001961"/>
    </source>
</evidence>
<dbReference type="EMBL" id="JAULSY010000015">
    <property type="protein sequence ID" value="KAK0672178.1"/>
    <property type="molecule type" value="Genomic_DNA"/>
</dbReference>
<dbReference type="PROSITE" id="PS51471">
    <property type="entry name" value="FE2OG_OXY"/>
    <property type="match status" value="1"/>
</dbReference>
<dbReference type="Pfam" id="PF13640">
    <property type="entry name" value="2OG-FeII_Oxy_3"/>
    <property type="match status" value="1"/>
</dbReference>
<name>A0AA40DD61_9PEZI</name>